<dbReference type="STRING" id="1684307.A0A316U6X0"/>
<evidence type="ECO:0000256" key="4">
    <source>
        <dbReference type="ARBA" id="ARBA00005189"/>
    </source>
</evidence>
<feature type="transmembrane region" description="Helical" evidence="18">
    <location>
        <begin position="328"/>
        <end position="346"/>
    </location>
</feature>
<evidence type="ECO:0000256" key="8">
    <source>
        <dbReference type="ARBA" id="ARBA00022679"/>
    </source>
</evidence>
<evidence type="ECO:0000256" key="14">
    <source>
        <dbReference type="ARBA" id="ARBA00023209"/>
    </source>
</evidence>
<feature type="transmembrane region" description="Helical" evidence="18">
    <location>
        <begin position="155"/>
        <end position="182"/>
    </location>
</feature>
<dbReference type="PROSITE" id="PS01315">
    <property type="entry name" value="CDS"/>
    <property type="match status" value="1"/>
</dbReference>
<dbReference type="InterPro" id="IPR016720">
    <property type="entry name" value="PC_Trfase_euk"/>
</dbReference>
<comment type="catalytic activity">
    <reaction evidence="1 16">
        <text>a 1,2-diacyl-sn-glycero-3-phosphate + CTP + H(+) = a CDP-1,2-diacyl-sn-glycerol + diphosphate</text>
        <dbReference type="Rhea" id="RHEA:16229"/>
        <dbReference type="ChEBI" id="CHEBI:15378"/>
        <dbReference type="ChEBI" id="CHEBI:33019"/>
        <dbReference type="ChEBI" id="CHEBI:37563"/>
        <dbReference type="ChEBI" id="CHEBI:58332"/>
        <dbReference type="ChEBI" id="CHEBI:58608"/>
        <dbReference type="EC" id="2.7.7.41"/>
    </reaction>
</comment>
<evidence type="ECO:0000256" key="2">
    <source>
        <dbReference type="ARBA" id="ARBA00004141"/>
    </source>
</evidence>
<proteinExistence type="inferred from homology"/>
<dbReference type="UniPathway" id="UPA00557">
    <property type="reaction ID" value="UER00614"/>
</dbReference>
<evidence type="ECO:0000256" key="5">
    <source>
        <dbReference type="ARBA" id="ARBA00010185"/>
    </source>
</evidence>
<comment type="pathway">
    <text evidence="4">Lipid metabolism.</text>
</comment>
<dbReference type="GO" id="GO:0004605">
    <property type="term" value="F:phosphatidate cytidylyltransferase activity"/>
    <property type="evidence" value="ECO:0007669"/>
    <property type="project" value="UniProtKB-EC"/>
</dbReference>
<keyword evidence="9 16" id="KW-0812">Transmembrane</keyword>
<dbReference type="PANTHER" id="PTHR13773:SF8">
    <property type="entry name" value="PHOSPHATIDATE CYTIDYLYLTRANSFERASE, PHOTORECEPTOR-SPECIFIC"/>
    <property type="match status" value="1"/>
</dbReference>
<dbReference type="OrthoDB" id="10260889at2759"/>
<reference evidence="19 20" key="1">
    <citation type="journal article" date="2018" name="Mol. Biol. Evol.">
        <title>Broad Genomic Sampling Reveals a Smut Pathogenic Ancestry of the Fungal Clade Ustilaginomycotina.</title>
        <authorList>
            <person name="Kijpornyongpan T."/>
            <person name="Mondo S.J."/>
            <person name="Barry K."/>
            <person name="Sandor L."/>
            <person name="Lee J."/>
            <person name="Lipzen A."/>
            <person name="Pangilinan J."/>
            <person name="LaButti K."/>
            <person name="Hainaut M."/>
            <person name="Henrissat B."/>
            <person name="Grigoriev I.V."/>
            <person name="Spatafora J.W."/>
            <person name="Aime M.C."/>
        </authorList>
    </citation>
    <scope>NUCLEOTIDE SEQUENCE [LARGE SCALE GENOMIC DNA]</scope>
    <source>
        <strain evidence="19 20">MCA 4718</strain>
    </source>
</reference>
<feature type="transmembrane region" description="Helical" evidence="18">
    <location>
        <begin position="352"/>
        <end position="378"/>
    </location>
</feature>
<feature type="compositionally biased region" description="Low complexity" evidence="17">
    <location>
        <begin position="101"/>
        <end position="120"/>
    </location>
</feature>
<keyword evidence="14" id="KW-0594">Phospholipid biosynthesis</keyword>
<dbReference type="EC" id="2.7.7.41" evidence="6 16"/>
<evidence type="ECO:0000256" key="6">
    <source>
        <dbReference type="ARBA" id="ARBA00012487"/>
    </source>
</evidence>
<feature type="transmembrane region" description="Helical" evidence="18">
    <location>
        <begin position="299"/>
        <end position="316"/>
    </location>
</feature>
<comment type="pathway">
    <text evidence="3 16">Phospholipid metabolism; CDP-diacylglycerol biosynthesis; CDP-diacylglycerol from sn-glycerol 3-phosphate: step 3/3.</text>
</comment>
<evidence type="ECO:0000256" key="18">
    <source>
        <dbReference type="SAM" id="Phobius"/>
    </source>
</evidence>
<feature type="compositionally biased region" description="Polar residues" evidence="17">
    <location>
        <begin position="87"/>
        <end position="100"/>
    </location>
</feature>
<evidence type="ECO:0000256" key="7">
    <source>
        <dbReference type="ARBA" id="ARBA00022516"/>
    </source>
</evidence>
<keyword evidence="15" id="KW-1208">Phospholipid metabolism</keyword>
<keyword evidence="7" id="KW-0444">Lipid biosynthesis</keyword>
<comment type="similarity">
    <text evidence="5 16">Belongs to the CDS family.</text>
</comment>
<evidence type="ECO:0000256" key="15">
    <source>
        <dbReference type="ARBA" id="ARBA00023264"/>
    </source>
</evidence>
<keyword evidence="11 18" id="KW-1133">Transmembrane helix</keyword>
<evidence type="ECO:0000256" key="13">
    <source>
        <dbReference type="ARBA" id="ARBA00023136"/>
    </source>
</evidence>
<dbReference type="Proteomes" id="UP000245942">
    <property type="component" value="Unassembled WGS sequence"/>
</dbReference>
<dbReference type="InterPro" id="IPR000374">
    <property type="entry name" value="PC_trans"/>
</dbReference>
<sequence length="579" mass="63650">MTRTQQKKLAKEAREAKKSQKAATSPPISSAEKVENGLGEERAGSGPASEAVEDVKEALSSAGSDPVVEVPATGDGPRQALSPPSAVASTPSKAETTSEPAVTRSATAAKSTSTSSSTLAPPGKEPAPRSATPSAEEKRLADNAAYWKKVRERAIFGFLMIGGFILAMVLGHPYMIVVVLGLQTLVYREVTALFEIPGRPSITGGAPRRSPLSRHSSSTSVPKIRVGASSNIDESAQASEDEEDFRAEVRKELVWSKTLSWYFFTVANYFLYGESLIYYFKHIVFIDSYFIPFAKHHRFLSFLLYIIGFVGFVSGLRRENLKHQFGLFGWVHMSLLLIVFSSHFLVNNILEGLIWLFVPASLVICNDVFAYVCGMIWGRTPLISLSPKKTVEGFVGAFVITEVFALFWATIFQRSPYLICPAISLGMNAFQDIHCTPNSVFEWRAFILPESLSSLLSSTFHFTLTSIPYTEFQFHSLVMAAFASLVAPFGGFFASGFKRAFNIKDFGDSIPGHGGLTDRFDCQFLMGLFSYVYYSSLIREHRVTVGSVLQTVVTHLTAEEQIEAYREIGRFLAGRGVAV</sequence>
<feature type="compositionally biased region" description="Basic and acidic residues" evidence="17">
    <location>
        <begin position="9"/>
        <end position="18"/>
    </location>
</feature>
<keyword evidence="8 16" id="KW-0808">Transferase</keyword>
<evidence type="ECO:0000256" key="9">
    <source>
        <dbReference type="ARBA" id="ARBA00022692"/>
    </source>
</evidence>
<evidence type="ECO:0000256" key="3">
    <source>
        <dbReference type="ARBA" id="ARBA00005119"/>
    </source>
</evidence>
<dbReference type="Pfam" id="PF01148">
    <property type="entry name" value="CTP_transf_1"/>
    <property type="match status" value="1"/>
</dbReference>
<gene>
    <name evidence="19" type="ORF">BCV69DRAFT_259223</name>
</gene>
<organism evidence="19 20">
    <name type="scientific">Pseudomicrostroma glucosiphilum</name>
    <dbReference type="NCBI Taxonomy" id="1684307"/>
    <lineage>
        <taxon>Eukaryota</taxon>
        <taxon>Fungi</taxon>
        <taxon>Dikarya</taxon>
        <taxon>Basidiomycota</taxon>
        <taxon>Ustilaginomycotina</taxon>
        <taxon>Exobasidiomycetes</taxon>
        <taxon>Microstromatales</taxon>
        <taxon>Microstromatales incertae sedis</taxon>
        <taxon>Pseudomicrostroma</taxon>
    </lineage>
</organism>
<evidence type="ECO:0000313" key="20">
    <source>
        <dbReference type="Proteomes" id="UP000245942"/>
    </source>
</evidence>
<comment type="subcellular location">
    <subcellularLocation>
        <location evidence="2">Membrane</location>
        <topology evidence="2">Multi-pass membrane protein</topology>
    </subcellularLocation>
</comment>
<feature type="transmembrane region" description="Helical" evidence="18">
    <location>
        <begin position="390"/>
        <end position="411"/>
    </location>
</feature>
<evidence type="ECO:0000256" key="1">
    <source>
        <dbReference type="ARBA" id="ARBA00001698"/>
    </source>
</evidence>
<keyword evidence="10 16" id="KW-0548">Nucleotidyltransferase</keyword>
<dbReference type="AlphaFoldDB" id="A0A316U6X0"/>
<evidence type="ECO:0000256" key="10">
    <source>
        <dbReference type="ARBA" id="ARBA00022695"/>
    </source>
</evidence>
<dbReference type="GeneID" id="37012391"/>
<dbReference type="EMBL" id="KZ819326">
    <property type="protein sequence ID" value="PWN21006.1"/>
    <property type="molecule type" value="Genomic_DNA"/>
</dbReference>
<dbReference type="PANTHER" id="PTHR13773">
    <property type="entry name" value="PHOSPHATIDATE CYTIDYLYLTRANSFERASE"/>
    <property type="match status" value="1"/>
</dbReference>
<evidence type="ECO:0000256" key="16">
    <source>
        <dbReference type="RuleBase" id="RU003938"/>
    </source>
</evidence>
<feature type="transmembrane region" description="Helical" evidence="18">
    <location>
        <begin position="472"/>
        <end position="494"/>
    </location>
</feature>
<dbReference type="GO" id="GO:0016024">
    <property type="term" value="P:CDP-diacylglycerol biosynthetic process"/>
    <property type="evidence" value="ECO:0007669"/>
    <property type="project" value="UniProtKB-UniPathway"/>
</dbReference>
<evidence type="ECO:0000256" key="17">
    <source>
        <dbReference type="SAM" id="MobiDB-lite"/>
    </source>
</evidence>
<accession>A0A316U6X0</accession>
<name>A0A316U6X0_9BASI</name>
<evidence type="ECO:0000256" key="12">
    <source>
        <dbReference type="ARBA" id="ARBA00023098"/>
    </source>
</evidence>
<feature type="region of interest" description="Disordered" evidence="17">
    <location>
        <begin position="1"/>
        <end position="139"/>
    </location>
</feature>
<feature type="compositionally biased region" description="Basic and acidic residues" evidence="17">
    <location>
        <begin position="32"/>
        <end position="43"/>
    </location>
</feature>
<keyword evidence="12" id="KW-0443">Lipid metabolism</keyword>
<dbReference type="RefSeq" id="XP_025348166.1">
    <property type="nucleotide sequence ID" value="XM_025490657.1"/>
</dbReference>
<evidence type="ECO:0000256" key="11">
    <source>
        <dbReference type="ARBA" id="ARBA00022989"/>
    </source>
</evidence>
<keyword evidence="20" id="KW-1185">Reference proteome</keyword>
<protein>
    <recommendedName>
        <fullName evidence="6 16">Phosphatidate cytidylyltransferase</fullName>
        <ecNumber evidence="6 16">2.7.7.41</ecNumber>
    </recommendedName>
</protein>
<dbReference type="GO" id="GO:0005789">
    <property type="term" value="C:endoplasmic reticulum membrane"/>
    <property type="evidence" value="ECO:0007669"/>
    <property type="project" value="TreeGrafter"/>
</dbReference>
<keyword evidence="13 18" id="KW-0472">Membrane</keyword>
<evidence type="ECO:0000313" key="19">
    <source>
        <dbReference type="EMBL" id="PWN21006.1"/>
    </source>
</evidence>
<feature type="transmembrane region" description="Helical" evidence="18">
    <location>
        <begin position="259"/>
        <end position="279"/>
    </location>
</feature>